<reference evidence="2 3" key="1">
    <citation type="submission" date="2017-07" db="EMBL/GenBank/DDBJ databases">
        <title>Recovery of genomes from metagenomes via a dereplication, aggregation, and scoring strategy.</title>
        <authorList>
            <person name="Sieber C.M."/>
            <person name="Probst A.J."/>
            <person name="Sharrar A."/>
            <person name="Thomas B.C."/>
            <person name="Hess M."/>
            <person name="Tringe S.G."/>
            <person name="Banfield J.F."/>
        </authorList>
    </citation>
    <scope>NUCLEOTIDE SEQUENCE [LARGE SCALE GENOMIC DNA]</scope>
    <source>
        <strain evidence="2">JGI_Cruoil_03_44_89</strain>
    </source>
</reference>
<dbReference type="EMBL" id="NOZQ01000071">
    <property type="protein sequence ID" value="OYD16347.1"/>
    <property type="molecule type" value="Genomic_DNA"/>
</dbReference>
<accession>A0A235BX29</accession>
<feature type="domain" description="Secretion system C-terminal sorting" evidence="1">
    <location>
        <begin position="288"/>
        <end position="363"/>
    </location>
</feature>
<name>A0A235BX29_UNCW3</name>
<gene>
    <name evidence="2" type="ORF">CH333_03685</name>
</gene>
<dbReference type="Proteomes" id="UP000215215">
    <property type="component" value="Unassembled WGS sequence"/>
</dbReference>
<sequence length="366" mass="41141">MFLTIPGGKKGGTMQRNVRVVFGTILVMLSTVYGQITITSDNIPHQVGTYTVYDEANSVDVDLGTPGGGRTWNFSSQVTEESYDSWIVDKAETPFADSFPTANLVSKQVETYKDSAIGYIYSRLTTNAMTSLGMGTVAPGSTMTMVYDEPMVWPLPIGYQNSWYMHSVFRQAIELMEIVMEMRIHNLVDAWGTVNIPYGSFDCLRIQQYDTMITTVYVMGTPVTSDTTGWLSYPFFAENYGQIVSIKSYPGETNPNFTTADMFTRLSYFTTGISEDELLTQNFELRNYPNPFTTTTEINYTLARDAYVKLDVFNLVGEKITTLVDGWQTKSAKTVRWDASDLPGGIYLYRIETGEVSRTSKMILLR</sequence>
<dbReference type="Pfam" id="PF18962">
    <property type="entry name" value="Por_Secre_tail"/>
    <property type="match status" value="1"/>
</dbReference>
<comment type="caution">
    <text evidence="2">The sequence shown here is derived from an EMBL/GenBank/DDBJ whole genome shotgun (WGS) entry which is preliminary data.</text>
</comment>
<proteinExistence type="predicted"/>
<protein>
    <recommendedName>
        <fullName evidence="1">Secretion system C-terminal sorting domain-containing protein</fullName>
    </recommendedName>
</protein>
<evidence type="ECO:0000259" key="1">
    <source>
        <dbReference type="Pfam" id="PF18962"/>
    </source>
</evidence>
<dbReference type="NCBIfam" id="TIGR04183">
    <property type="entry name" value="Por_Secre_tail"/>
    <property type="match status" value="1"/>
</dbReference>
<organism evidence="2 3">
    <name type="scientific">candidate division WOR-3 bacterium JGI_Cruoil_03_44_89</name>
    <dbReference type="NCBI Taxonomy" id="1973748"/>
    <lineage>
        <taxon>Bacteria</taxon>
        <taxon>Bacteria division WOR-3</taxon>
    </lineage>
</organism>
<evidence type="ECO:0000313" key="3">
    <source>
        <dbReference type="Proteomes" id="UP000215215"/>
    </source>
</evidence>
<dbReference type="AlphaFoldDB" id="A0A235BX29"/>
<evidence type="ECO:0000313" key="2">
    <source>
        <dbReference type="EMBL" id="OYD16347.1"/>
    </source>
</evidence>
<dbReference type="InterPro" id="IPR026444">
    <property type="entry name" value="Secre_tail"/>
</dbReference>
<dbReference type="Gene3D" id="2.60.40.4070">
    <property type="match status" value="1"/>
</dbReference>